<keyword evidence="14" id="KW-0206">Cytoskeleton</keyword>
<dbReference type="EMBL" id="KV454433">
    <property type="protein sequence ID" value="ODQ79281.1"/>
    <property type="molecule type" value="Genomic_DNA"/>
</dbReference>
<keyword evidence="8" id="KW-0963">Cytoplasm</keyword>
<feature type="domain" description="SH3" evidence="17">
    <location>
        <begin position="336"/>
        <end position="398"/>
    </location>
</feature>
<dbReference type="GO" id="GO:0034316">
    <property type="term" value="P:negative regulation of Arp2/3 complex-mediated actin nucleation"/>
    <property type="evidence" value="ECO:0007669"/>
    <property type="project" value="EnsemblFungi"/>
</dbReference>
<feature type="compositionally biased region" description="Pro residues" evidence="16">
    <location>
        <begin position="152"/>
        <end position="168"/>
    </location>
</feature>
<dbReference type="GO" id="GO:0010008">
    <property type="term" value="C:endosome membrane"/>
    <property type="evidence" value="ECO:0007669"/>
    <property type="project" value="UniProtKB-SubCell"/>
</dbReference>
<dbReference type="Gene3D" id="2.30.30.700">
    <property type="entry name" value="SLA1 homology domain 1"/>
    <property type="match status" value="1"/>
</dbReference>
<dbReference type="STRING" id="984486.A0A1E3QNM9"/>
<dbReference type="GO" id="GO:0071555">
    <property type="term" value="P:cell wall organization"/>
    <property type="evidence" value="ECO:0007669"/>
    <property type="project" value="EnsemblFungi"/>
</dbReference>
<dbReference type="SUPFAM" id="SSF50044">
    <property type="entry name" value="SH3-domain"/>
    <property type="match status" value="3"/>
</dbReference>
<feature type="compositionally biased region" description="Basic and acidic residues" evidence="16">
    <location>
        <begin position="438"/>
        <end position="466"/>
    </location>
</feature>
<evidence type="ECO:0000313" key="18">
    <source>
        <dbReference type="EMBL" id="ODQ79281.1"/>
    </source>
</evidence>
<keyword evidence="7" id="KW-1003">Cell membrane</keyword>
<evidence type="ECO:0000256" key="3">
    <source>
        <dbReference type="ARBA" id="ARBA00004413"/>
    </source>
</evidence>
<feature type="compositionally biased region" description="Basic and acidic residues" evidence="16">
    <location>
        <begin position="572"/>
        <end position="588"/>
    </location>
</feature>
<feature type="compositionally biased region" description="Basic and acidic residues" evidence="16">
    <location>
        <begin position="411"/>
        <end position="421"/>
    </location>
</feature>
<evidence type="ECO:0000256" key="14">
    <source>
        <dbReference type="ARBA" id="ARBA00023212"/>
    </source>
</evidence>
<dbReference type="CDD" id="cd11775">
    <property type="entry name" value="SH3_Sla1p_3"/>
    <property type="match status" value="1"/>
</dbReference>
<feature type="region of interest" description="Disordered" evidence="16">
    <location>
        <begin position="1089"/>
        <end position="1122"/>
    </location>
</feature>
<dbReference type="InterPro" id="IPR007131">
    <property type="entry name" value="SHD1"/>
</dbReference>
<dbReference type="InterPro" id="IPR001452">
    <property type="entry name" value="SH3_domain"/>
</dbReference>
<evidence type="ECO:0000256" key="13">
    <source>
        <dbReference type="ARBA" id="ARBA00023203"/>
    </source>
</evidence>
<organism evidence="18 19">
    <name type="scientific">Babjeviella inositovora NRRL Y-12698</name>
    <dbReference type="NCBI Taxonomy" id="984486"/>
    <lineage>
        <taxon>Eukaryota</taxon>
        <taxon>Fungi</taxon>
        <taxon>Dikarya</taxon>
        <taxon>Ascomycota</taxon>
        <taxon>Saccharomycotina</taxon>
        <taxon>Pichiomycetes</taxon>
        <taxon>Serinales incertae sedis</taxon>
        <taxon>Babjeviella</taxon>
    </lineage>
</organism>
<dbReference type="SMART" id="SM00326">
    <property type="entry name" value="SH3"/>
    <property type="match status" value="3"/>
</dbReference>
<dbReference type="FunFam" id="2.30.30.700:FF:000001">
    <property type="entry name" value="Actin cytoskeleton-regulatory complex protein SLA1"/>
    <property type="match status" value="1"/>
</dbReference>
<dbReference type="GO" id="GO:0140224">
    <property type="term" value="C:SLAC complex"/>
    <property type="evidence" value="ECO:0007669"/>
    <property type="project" value="EnsemblFungi"/>
</dbReference>
<dbReference type="GO" id="GO:0030479">
    <property type="term" value="C:actin cortical patch"/>
    <property type="evidence" value="ECO:0007669"/>
    <property type="project" value="UniProtKB-SubCell"/>
</dbReference>
<evidence type="ECO:0000256" key="15">
    <source>
        <dbReference type="PROSITE-ProRule" id="PRU00192"/>
    </source>
</evidence>
<evidence type="ECO:0000256" key="7">
    <source>
        <dbReference type="ARBA" id="ARBA00022475"/>
    </source>
</evidence>
<dbReference type="InterPro" id="IPR035800">
    <property type="entry name" value="Sla1_SH3_1"/>
</dbReference>
<evidence type="ECO:0000313" key="19">
    <source>
        <dbReference type="Proteomes" id="UP000094336"/>
    </source>
</evidence>
<dbReference type="PROSITE" id="PS50002">
    <property type="entry name" value="SH3"/>
    <property type="match status" value="2"/>
</dbReference>
<feature type="compositionally biased region" description="Polar residues" evidence="16">
    <location>
        <begin position="977"/>
        <end position="991"/>
    </location>
</feature>
<feature type="region of interest" description="Disordered" evidence="16">
    <location>
        <begin position="543"/>
        <end position="597"/>
    </location>
</feature>
<dbReference type="Pfam" id="PF00018">
    <property type="entry name" value="SH3_1"/>
    <property type="match status" value="3"/>
</dbReference>
<feature type="region of interest" description="Disordered" evidence="16">
    <location>
        <begin position="147"/>
        <end position="216"/>
    </location>
</feature>
<dbReference type="InterPro" id="IPR035821">
    <property type="entry name" value="Sla1_SH3_3"/>
</dbReference>
<evidence type="ECO:0000256" key="4">
    <source>
        <dbReference type="ARBA" id="ARBA00007948"/>
    </source>
</evidence>
<dbReference type="InterPro" id="IPR056996">
    <property type="entry name" value="PH_SLA1"/>
</dbReference>
<evidence type="ECO:0000256" key="1">
    <source>
        <dbReference type="ARBA" id="ARBA00004125"/>
    </source>
</evidence>
<accession>A0A1E3QNM9</accession>
<keyword evidence="9" id="KW-0254">Endocytosis</keyword>
<evidence type="ECO:0000256" key="10">
    <source>
        <dbReference type="ARBA" id="ARBA00022737"/>
    </source>
</evidence>
<evidence type="ECO:0000259" key="17">
    <source>
        <dbReference type="PROSITE" id="PS50002"/>
    </source>
</evidence>
<dbReference type="InterPro" id="IPR036028">
    <property type="entry name" value="SH3-like_dom_sf"/>
</dbReference>
<feature type="compositionally biased region" description="Basic and acidic residues" evidence="16">
    <location>
        <begin position="551"/>
        <end position="562"/>
    </location>
</feature>
<keyword evidence="13" id="KW-0009">Actin-binding</keyword>
<dbReference type="GO" id="GO:0003779">
    <property type="term" value="F:actin binding"/>
    <property type="evidence" value="ECO:0007669"/>
    <property type="project" value="UniProtKB-KW"/>
</dbReference>
<feature type="domain" description="SH3" evidence="17">
    <location>
        <begin position="2"/>
        <end position="73"/>
    </location>
</feature>
<protein>
    <recommendedName>
        <fullName evidence="5">Actin cytoskeleton-regulatory complex protein SLA1</fullName>
    </recommendedName>
</protein>
<feature type="region of interest" description="Disordered" evidence="16">
    <location>
        <begin position="971"/>
        <end position="991"/>
    </location>
</feature>
<dbReference type="OrthoDB" id="26539at2759"/>
<dbReference type="GeneID" id="30149692"/>
<dbReference type="AlphaFoldDB" id="A0A1E3QNM9"/>
<dbReference type="Gene3D" id="2.30.30.40">
    <property type="entry name" value="SH3 Domains"/>
    <property type="match status" value="3"/>
</dbReference>
<dbReference type="InterPro" id="IPR013761">
    <property type="entry name" value="SAM/pointed_sf"/>
</dbReference>
<keyword evidence="19" id="KW-1185">Reference proteome</keyword>
<dbReference type="PANTHER" id="PTHR15735:SF19">
    <property type="entry name" value="ACTIN CYTOSKELETON-REGULATORY COMPLEX PROTEIN SLA1"/>
    <property type="match status" value="1"/>
</dbReference>
<dbReference type="GO" id="GO:0043130">
    <property type="term" value="F:ubiquitin binding"/>
    <property type="evidence" value="ECO:0007669"/>
    <property type="project" value="EnsemblFungi"/>
</dbReference>
<dbReference type="GO" id="GO:0005634">
    <property type="term" value="C:nucleus"/>
    <property type="evidence" value="ECO:0007669"/>
    <property type="project" value="EnsemblFungi"/>
</dbReference>
<dbReference type="RefSeq" id="XP_018984609.1">
    <property type="nucleotide sequence ID" value="XM_019131839.1"/>
</dbReference>
<gene>
    <name evidence="18" type="ORF">BABINDRAFT_37873</name>
</gene>
<evidence type="ECO:0000256" key="12">
    <source>
        <dbReference type="ARBA" id="ARBA00023136"/>
    </source>
</evidence>
<dbReference type="CDD" id="cd11773">
    <property type="entry name" value="SH3_Sla1p_1"/>
    <property type="match status" value="1"/>
</dbReference>
<name>A0A1E3QNM9_9ASCO</name>
<dbReference type="GO" id="GO:0000147">
    <property type="term" value="P:actin cortical patch assembly"/>
    <property type="evidence" value="ECO:0007669"/>
    <property type="project" value="EnsemblFungi"/>
</dbReference>
<feature type="region of interest" description="Disordered" evidence="16">
    <location>
        <begin position="757"/>
        <end position="777"/>
    </location>
</feature>
<sequence>MSFIGIYKAIYDYAPQSPDELALTQDDVLYLLEKSDTDDWWTVKKHIPASQSSPDEPEPSGLVPCTYIEPAIPIHTATALYDYERQTDEELSAPENATLQVYDVSDVDWILVGLNSQYGFMPANYLEMSTAVPAAAPAPAPATLAAPVVTHFPPPPQHPKSTPLPPLPQEAFTPQSNKYGVSEPGSEDEAPPMPQRPTEAARNTSSATVVRLSPLPPSVPEHEYSGEFFKWHIAELDGRKKKKVVLVVGNNQLFFQPESDSSSSARRHWSIADLTSVSTEKKHVFLELKNPRESIELHAGSRDVAEAIFAICGELKGANQAKALKEVALASEPSKSSFKTARVLFDFDSQGTDELSVKEDQVVYVLNDSKSQDWWMVQNVDTNRTGVVPVSYLEVIGTSALASLTNQKLTGESKKSSTSDKLKRRMSFGLSPGRSKSRGKDERDKIRERDDRERARENNRELEHRSKGSSSKGSSSMPNLHRVRTWIDNSGTFKVEAEFLGCVQGKIHLHKTNGVKIAVSAEKLSLEDLEYVEKITGTSLESYKNSLQRQRQREMERKRQNERSVTPPPKPVRPEQSTERMPERKPERVVVQNPNNHGPAPSSYDWFEFFLSCGIDVGNCQRYTLNFDKEKMDEGILEDVTPALLRTLGLREGDILRVTRFLDAKFDRKKEANSSGAAETPVSGGLFTEPTGALKVNAEPVPKVDVSGLPSPVKTAPERNLLDDDAWAVKPAISAGSTPFTGSMQDLLDIKPLVPTKSGEQPQAAPVPAPAVQPVKTGGNEVQLPPTTDRSEIAAQQTGGLVAMPTGFMPIAYQPTGFMPIQQTGLVAIRTGGLAPLQTGSFIVPLQTGAFTNVMPVTSFGVSSQMTGGIPSQTTGGLIPLQRTGGLIPLQRTGTTQLPAVMPQTSFGAMPSQITGGLIPLQRTGGTAQLPAVMPQTSFGAAPSQITGGMPSFGMPAQTTFGNAQMPGGLPQPNGFAPQTSFGTQPTGFIPQSSFGQQLAIQKTGGVAVQPNFSVNVPPLQPQQTFQTPNQFAMPQNTFGLQSPGFNNFAPPQQQMNQLNNMFQQTSISTPGLNQGQTFNQNLSQPPTSFGGSGFTGFGNESSTLQSQPTGAGFGNGPQSLLSQVTGRRANLNSATPNNPFGF</sequence>
<evidence type="ECO:0000256" key="2">
    <source>
        <dbReference type="ARBA" id="ARBA00004134"/>
    </source>
</evidence>
<dbReference type="GO" id="GO:0042802">
    <property type="term" value="F:identical protein binding"/>
    <property type="evidence" value="ECO:0007669"/>
    <property type="project" value="EnsemblFungi"/>
</dbReference>
<reference evidence="19" key="1">
    <citation type="submission" date="2016-05" db="EMBL/GenBank/DDBJ databases">
        <title>Comparative genomics of biotechnologically important yeasts.</title>
        <authorList>
            <consortium name="DOE Joint Genome Institute"/>
            <person name="Riley R."/>
            <person name="Haridas S."/>
            <person name="Wolfe K.H."/>
            <person name="Lopes M.R."/>
            <person name="Hittinger C.T."/>
            <person name="Goker M."/>
            <person name="Salamov A."/>
            <person name="Wisecaver J."/>
            <person name="Long T.M."/>
            <person name="Aerts A.L."/>
            <person name="Barry K."/>
            <person name="Choi C."/>
            <person name="Clum A."/>
            <person name="Coughlan A.Y."/>
            <person name="Deshpande S."/>
            <person name="Douglass A.P."/>
            <person name="Hanson S.J."/>
            <person name="Klenk H.-P."/>
            <person name="Labutti K."/>
            <person name="Lapidus A."/>
            <person name="Lindquist E."/>
            <person name="Lipzen A."/>
            <person name="Meier-Kolthoff J.P."/>
            <person name="Ohm R.A."/>
            <person name="Otillar R.P."/>
            <person name="Pangilinan J."/>
            <person name="Peng Y."/>
            <person name="Rokas A."/>
            <person name="Rosa C.A."/>
            <person name="Scheuner C."/>
            <person name="Sibirny A.A."/>
            <person name="Slot J.C."/>
            <person name="Stielow J.B."/>
            <person name="Sun H."/>
            <person name="Kurtzman C.P."/>
            <person name="Blackwell M."/>
            <person name="Grigoriev I.V."/>
            <person name="Jeffries T.W."/>
        </authorList>
    </citation>
    <scope>NUCLEOTIDE SEQUENCE [LARGE SCALE GENOMIC DNA]</scope>
    <source>
        <strain evidence="19">NRRL Y-12698</strain>
    </source>
</reference>
<feature type="region of interest" description="Disordered" evidence="16">
    <location>
        <begin position="407"/>
        <end position="478"/>
    </location>
</feature>
<proteinExistence type="inferred from homology"/>
<dbReference type="Pfam" id="PF03983">
    <property type="entry name" value="SHD1"/>
    <property type="match status" value="1"/>
</dbReference>
<evidence type="ECO:0000256" key="11">
    <source>
        <dbReference type="ARBA" id="ARBA00022753"/>
    </source>
</evidence>
<comment type="subcellular location">
    <subcellularLocation>
        <location evidence="3">Cell membrane</location>
        <topology evidence="3">Peripheral membrane protein</topology>
        <orientation evidence="3">Cytoplasmic side</orientation>
    </subcellularLocation>
    <subcellularLocation>
        <location evidence="2">Cytoplasm</location>
        <location evidence="2">Cytoskeleton</location>
        <location evidence="2">Actin patch</location>
    </subcellularLocation>
    <subcellularLocation>
        <location evidence="1">Endosome membrane</location>
        <topology evidence="1">Peripheral membrane protein</topology>
        <orientation evidence="1">Cytoplasmic side</orientation>
    </subcellularLocation>
</comment>
<keyword evidence="10" id="KW-0677">Repeat</keyword>
<keyword evidence="6 15" id="KW-0728">SH3 domain</keyword>
<evidence type="ECO:0000256" key="5">
    <source>
        <dbReference type="ARBA" id="ARBA00020357"/>
    </source>
</evidence>
<evidence type="ECO:0000256" key="16">
    <source>
        <dbReference type="SAM" id="MobiDB-lite"/>
    </source>
</evidence>
<keyword evidence="12" id="KW-0472">Membrane</keyword>
<dbReference type="GO" id="GO:0005886">
    <property type="term" value="C:plasma membrane"/>
    <property type="evidence" value="ECO:0007669"/>
    <property type="project" value="UniProtKB-SubCell"/>
</dbReference>
<dbReference type="Gene3D" id="1.10.150.50">
    <property type="entry name" value="Transcription Factor, Ets-1"/>
    <property type="match status" value="1"/>
</dbReference>
<dbReference type="GO" id="GO:0006897">
    <property type="term" value="P:endocytosis"/>
    <property type="evidence" value="ECO:0007669"/>
    <property type="project" value="UniProtKB-KW"/>
</dbReference>
<comment type="similarity">
    <text evidence="4">Belongs to the SLA1 family.</text>
</comment>
<dbReference type="GO" id="GO:0140312">
    <property type="term" value="F:cargo adaptor activity"/>
    <property type="evidence" value="ECO:0007669"/>
    <property type="project" value="EnsemblFungi"/>
</dbReference>
<evidence type="ECO:0000256" key="8">
    <source>
        <dbReference type="ARBA" id="ARBA00022490"/>
    </source>
</evidence>
<dbReference type="PANTHER" id="PTHR15735">
    <property type="entry name" value="FCH AND DOUBLE SH3 DOMAINS PROTEIN"/>
    <property type="match status" value="1"/>
</dbReference>
<keyword evidence="11" id="KW-0967">Endosome</keyword>
<dbReference type="Proteomes" id="UP000094336">
    <property type="component" value="Unassembled WGS sequence"/>
</dbReference>
<evidence type="ECO:0000256" key="9">
    <source>
        <dbReference type="ARBA" id="ARBA00022583"/>
    </source>
</evidence>
<dbReference type="Pfam" id="PF24081">
    <property type="entry name" value="PH_SLA1"/>
    <property type="match status" value="1"/>
</dbReference>
<evidence type="ECO:0000256" key="6">
    <source>
        <dbReference type="ARBA" id="ARBA00022443"/>
    </source>
</evidence>
<dbReference type="GO" id="GO:1990964">
    <property type="term" value="C:actin cytoskeleton-regulatory complex"/>
    <property type="evidence" value="ECO:0007669"/>
    <property type="project" value="EnsemblFungi"/>
</dbReference>
<dbReference type="GO" id="GO:0008289">
    <property type="term" value="F:lipid binding"/>
    <property type="evidence" value="ECO:0007669"/>
    <property type="project" value="EnsemblFungi"/>
</dbReference>